<sequence length="150" mass="16497">MPISYCISPDLDLLYARYFGPMRADQFADIYQIYMDDPDYRLGRAELIDVSEATAVELNFEQVKTILMGVGRAIPKGTPPIRTVLLAPGDVAFGLARMYQSLADFSGLLEVSVHRTEAGALSALDLSFPSVRAMLAEGGYTAFRHGRIDT</sequence>
<dbReference type="AlphaFoldDB" id="A0A239J0N9"/>
<evidence type="ECO:0000313" key="2">
    <source>
        <dbReference type="Proteomes" id="UP000198440"/>
    </source>
</evidence>
<protein>
    <submittedName>
        <fullName evidence="1">Uncharacterized protein</fullName>
    </submittedName>
</protein>
<name>A0A239J0N9_9RHOB</name>
<organism evidence="1 2">
    <name type="scientific">Antarctobacter heliothermus</name>
    <dbReference type="NCBI Taxonomy" id="74033"/>
    <lineage>
        <taxon>Bacteria</taxon>
        <taxon>Pseudomonadati</taxon>
        <taxon>Pseudomonadota</taxon>
        <taxon>Alphaproteobacteria</taxon>
        <taxon>Rhodobacterales</taxon>
        <taxon>Roseobacteraceae</taxon>
        <taxon>Antarctobacter</taxon>
    </lineage>
</organism>
<evidence type="ECO:0000313" key="1">
    <source>
        <dbReference type="EMBL" id="SNS99202.1"/>
    </source>
</evidence>
<dbReference type="EMBL" id="FZON01000047">
    <property type="protein sequence ID" value="SNS99202.1"/>
    <property type="molecule type" value="Genomic_DNA"/>
</dbReference>
<gene>
    <name evidence="1" type="ORF">SAMN04488078_104732</name>
</gene>
<dbReference type="OrthoDB" id="7877306at2"/>
<reference evidence="1 2" key="1">
    <citation type="submission" date="2017-06" db="EMBL/GenBank/DDBJ databases">
        <authorList>
            <person name="Kim H.J."/>
            <person name="Triplett B.A."/>
        </authorList>
    </citation>
    <scope>NUCLEOTIDE SEQUENCE [LARGE SCALE GENOMIC DNA]</scope>
    <source>
        <strain evidence="1 2">DSM 11445</strain>
    </source>
</reference>
<dbReference type="Proteomes" id="UP000198440">
    <property type="component" value="Unassembled WGS sequence"/>
</dbReference>
<dbReference type="RefSeq" id="WP_089279506.1">
    <property type="nucleotide sequence ID" value="NZ_FZON01000047.1"/>
</dbReference>
<proteinExistence type="predicted"/>
<accession>A0A239J0N9</accession>